<evidence type="ECO:0000256" key="1">
    <source>
        <dbReference type="ARBA" id="ARBA00004141"/>
    </source>
</evidence>
<sequence>MTWRGSVSIPDRIFGTLVYCFAVYDTVFFGSFLLQQFPIFNFLLIPALPVGLTYSLLGTLLGPLGRFGSFLVFILLFALVVRNDRVSHFIRYNAMQSILIGILLALAGIIMQYVLIPALGRSGLLIETLYNVLFLGGLAASYFSIIQSALGRYAEIPTISEAAYSQVRW</sequence>
<keyword evidence="8" id="KW-1185">Reference proteome</keyword>
<dbReference type="PANTHER" id="PTHR33510:SF5">
    <property type="entry name" value="PROTEIN TIC 20-II, CHLOROPLASTIC"/>
    <property type="match status" value="1"/>
</dbReference>
<evidence type="ECO:0000256" key="4">
    <source>
        <dbReference type="ARBA" id="ARBA00022989"/>
    </source>
</evidence>
<accession>A3IH81</accession>
<dbReference type="InterPro" id="IPR005691">
    <property type="entry name" value="Tic20"/>
</dbReference>
<comment type="similarity">
    <text evidence="2">Belongs to the Tic20 family.</text>
</comment>
<keyword evidence="4 6" id="KW-1133">Transmembrane helix</keyword>
<evidence type="ECO:0000313" key="8">
    <source>
        <dbReference type="Proteomes" id="UP000003781"/>
    </source>
</evidence>
<gene>
    <name evidence="7" type="ORF">CY0110_10622</name>
</gene>
<keyword evidence="3 6" id="KW-0812">Transmembrane</keyword>
<evidence type="ECO:0000313" key="7">
    <source>
        <dbReference type="EMBL" id="EAZ94323.1"/>
    </source>
</evidence>
<name>A3IH81_9CHRO</name>
<protein>
    <submittedName>
        <fullName evidence="7">Uncharacterized protein</fullName>
    </submittedName>
</protein>
<comment type="caution">
    <text evidence="7">The sequence shown here is derived from an EMBL/GenBank/DDBJ whole genome shotgun (WGS) entry which is preliminary data.</text>
</comment>
<organism evidence="7 8">
    <name type="scientific">Crocosphaera chwakensis CCY0110</name>
    <dbReference type="NCBI Taxonomy" id="391612"/>
    <lineage>
        <taxon>Bacteria</taxon>
        <taxon>Bacillati</taxon>
        <taxon>Cyanobacteriota</taxon>
        <taxon>Cyanophyceae</taxon>
        <taxon>Oscillatoriophycideae</taxon>
        <taxon>Chroococcales</taxon>
        <taxon>Aphanothecaceae</taxon>
        <taxon>Crocosphaera</taxon>
        <taxon>Crocosphaera chwakensis</taxon>
    </lineage>
</organism>
<dbReference type="AlphaFoldDB" id="A3IH81"/>
<dbReference type="RefSeq" id="WP_008272664.1">
    <property type="nucleotide sequence ID" value="NZ_AAXW01000001.1"/>
</dbReference>
<reference evidence="7 8" key="1">
    <citation type="submission" date="2007-03" db="EMBL/GenBank/DDBJ databases">
        <authorList>
            <person name="Stal L."/>
            <person name="Ferriera S."/>
            <person name="Johnson J."/>
            <person name="Kravitz S."/>
            <person name="Beeson K."/>
            <person name="Sutton G."/>
            <person name="Rogers Y.-H."/>
            <person name="Friedman R."/>
            <person name="Frazier M."/>
            <person name="Venter J.C."/>
        </authorList>
    </citation>
    <scope>NUCLEOTIDE SEQUENCE [LARGE SCALE GENOMIC DNA]</scope>
    <source>
        <strain evidence="7 8">CCY0110</strain>
    </source>
</reference>
<dbReference type="eggNOG" id="ENOG502ZXE8">
    <property type="taxonomic scope" value="Bacteria"/>
</dbReference>
<evidence type="ECO:0000256" key="2">
    <source>
        <dbReference type="ARBA" id="ARBA00009596"/>
    </source>
</evidence>
<feature type="transmembrane region" description="Helical" evidence="6">
    <location>
        <begin position="93"/>
        <end position="116"/>
    </location>
</feature>
<feature type="transmembrane region" description="Helical" evidence="6">
    <location>
        <begin position="63"/>
        <end position="81"/>
    </location>
</feature>
<dbReference type="GO" id="GO:0016020">
    <property type="term" value="C:membrane"/>
    <property type="evidence" value="ECO:0007669"/>
    <property type="project" value="UniProtKB-SubCell"/>
</dbReference>
<evidence type="ECO:0000256" key="6">
    <source>
        <dbReference type="SAM" id="Phobius"/>
    </source>
</evidence>
<proteinExistence type="inferred from homology"/>
<dbReference type="Pfam" id="PF16166">
    <property type="entry name" value="TIC20"/>
    <property type="match status" value="1"/>
</dbReference>
<feature type="transmembrane region" description="Helical" evidence="6">
    <location>
        <begin position="128"/>
        <end position="146"/>
    </location>
</feature>
<dbReference type="OrthoDB" id="558786at2"/>
<comment type="subcellular location">
    <subcellularLocation>
        <location evidence="1">Membrane</location>
        <topology evidence="1">Multi-pass membrane protein</topology>
    </subcellularLocation>
</comment>
<evidence type="ECO:0000256" key="5">
    <source>
        <dbReference type="ARBA" id="ARBA00023136"/>
    </source>
</evidence>
<dbReference type="EMBL" id="AAXW01000001">
    <property type="protein sequence ID" value="EAZ94323.1"/>
    <property type="molecule type" value="Genomic_DNA"/>
</dbReference>
<keyword evidence="5 6" id="KW-0472">Membrane</keyword>
<feature type="transmembrane region" description="Helical" evidence="6">
    <location>
        <begin position="12"/>
        <end position="34"/>
    </location>
</feature>
<evidence type="ECO:0000256" key="3">
    <source>
        <dbReference type="ARBA" id="ARBA00022692"/>
    </source>
</evidence>
<dbReference type="PANTHER" id="PTHR33510">
    <property type="entry name" value="PROTEIN TIC 20-II, CHLOROPLASTIC"/>
    <property type="match status" value="1"/>
</dbReference>
<dbReference type="Proteomes" id="UP000003781">
    <property type="component" value="Unassembled WGS sequence"/>
</dbReference>